<evidence type="ECO:0000256" key="4">
    <source>
        <dbReference type="ARBA" id="ARBA00022856"/>
    </source>
</evidence>
<proteinExistence type="predicted"/>
<dbReference type="GO" id="GO:0016020">
    <property type="term" value="C:membrane"/>
    <property type="evidence" value="ECO:0007669"/>
    <property type="project" value="UniProtKB-SubCell"/>
</dbReference>
<evidence type="ECO:0000256" key="1">
    <source>
        <dbReference type="ARBA" id="ARBA00004141"/>
    </source>
</evidence>
<evidence type="ECO:0000313" key="11">
    <source>
        <dbReference type="EMBL" id="CAF2052986.1"/>
    </source>
</evidence>
<evidence type="ECO:0000256" key="6">
    <source>
        <dbReference type="ARBA" id="ARBA00022989"/>
    </source>
</evidence>
<evidence type="ECO:0000256" key="7">
    <source>
        <dbReference type="ARBA" id="ARBA00023136"/>
    </source>
</evidence>
<dbReference type="InterPro" id="IPR004648">
    <property type="entry name" value="Oligpept_transpt"/>
</dbReference>
<comment type="caution">
    <text evidence="11">The sequence shown here is derived from an EMBL/GenBank/DDBJ whole genome shotgun (WGS) entry which is preliminary data.</text>
</comment>
<feature type="transmembrane region" description="Helical" evidence="9">
    <location>
        <begin position="563"/>
        <end position="585"/>
    </location>
</feature>
<dbReference type="EMBL" id="CAJNOW010000155">
    <property type="protein sequence ID" value="CAF1255954.1"/>
    <property type="molecule type" value="Genomic_DNA"/>
</dbReference>
<gene>
    <name evidence="10" type="ORF">KQP761_LOCUS2539</name>
    <name evidence="11" type="ORF">MBJ925_LOCUS13444</name>
    <name evidence="12" type="ORF">SMN809_LOCUS9731</name>
</gene>
<accession>A0A816PU29</accession>
<reference evidence="11" key="1">
    <citation type="submission" date="2021-02" db="EMBL/GenBank/DDBJ databases">
        <authorList>
            <person name="Nowell W R."/>
        </authorList>
    </citation>
    <scope>NUCLEOTIDE SEQUENCE</scope>
</reference>
<keyword evidence="4" id="KW-0571">Peptide transport</keyword>
<dbReference type="PANTHER" id="PTHR22601">
    <property type="entry name" value="ISP4 LIKE PROTEIN"/>
    <property type="match status" value="1"/>
</dbReference>
<feature type="transmembrane region" description="Helical" evidence="9">
    <location>
        <begin position="69"/>
        <end position="87"/>
    </location>
</feature>
<keyword evidence="5" id="KW-0653">Protein transport</keyword>
<keyword evidence="7 9" id="KW-0472">Membrane</keyword>
<dbReference type="InterPro" id="IPR004813">
    <property type="entry name" value="OPT"/>
</dbReference>
<keyword evidence="3 9" id="KW-0812">Transmembrane</keyword>
<evidence type="ECO:0000256" key="2">
    <source>
        <dbReference type="ARBA" id="ARBA00022448"/>
    </source>
</evidence>
<dbReference type="Proteomes" id="UP000663834">
    <property type="component" value="Unassembled WGS sequence"/>
</dbReference>
<dbReference type="Proteomes" id="UP000663824">
    <property type="component" value="Unassembled WGS sequence"/>
</dbReference>
<comment type="subcellular location">
    <subcellularLocation>
        <location evidence="1">Membrane</location>
        <topology evidence="1">Multi-pass membrane protein</topology>
    </subcellularLocation>
</comment>
<feature type="transmembrane region" description="Helical" evidence="9">
    <location>
        <begin position="707"/>
        <end position="730"/>
    </location>
</feature>
<dbReference type="Pfam" id="PF03169">
    <property type="entry name" value="OPT"/>
    <property type="match status" value="1"/>
</dbReference>
<evidence type="ECO:0000313" key="12">
    <source>
        <dbReference type="EMBL" id="CAF3959875.1"/>
    </source>
</evidence>
<evidence type="ECO:0000256" key="9">
    <source>
        <dbReference type="SAM" id="Phobius"/>
    </source>
</evidence>
<evidence type="ECO:0000256" key="5">
    <source>
        <dbReference type="ARBA" id="ARBA00022927"/>
    </source>
</evidence>
<protein>
    <recommendedName>
        <fullName evidence="14">Oligopeptide transporter</fullName>
    </recommendedName>
</protein>
<dbReference type="GO" id="GO:0035673">
    <property type="term" value="F:oligopeptide transmembrane transporter activity"/>
    <property type="evidence" value="ECO:0007669"/>
    <property type="project" value="InterPro"/>
</dbReference>
<dbReference type="NCBIfam" id="TIGR00728">
    <property type="entry name" value="OPT_sfam"/>
    <property type="match status" value="1"/>
</dbReference>
<dbReference type="EMBL" id="CAJNRE010006158">
    <property type="protein sequence ID" value="CAF2052986.1"/>
    <property type="molecule type" value="Genomic_DNA"/>
</dbReference>
<feature type="transmembrane region" description="Helical" evidence="9">
    <location>
        <begin position="454"/>
        <end position="470"/>
    </location>
</feature>
<feature type="transmembrane region" description="Helical" evidence="9">
    <location>
        <begin position="179"/>
        <end position="200"/>
    </location>
</feature>
<evidence type="ECO:0008006" key="14">
    <source>
        <dbReference type="Google" id="ProtNLM"/>
    </source>
</evidence>
<keyword evidence="2" id="KW-0813">Transport</keyword>
<feature type="transmembrane region" description="Helical" evidence="9">
    <location>
        <begin position="682"/>
        <end position="700"/>
    </location>
</feature>
<feature type="transmembrane region" description="Helical" evidence="9">
    <location>
        <begin position="476"/>
        <end position="494"/>
    </location>
</feature>
<organism evidence="11 13">
    <name type="scientific">Rotaria magnacalcarata</name>
    <dbReference type="NCBI Taxonomy" id="392030"/>
    <lineage>
        <taxon>Eukaryota</taxon>
        <taxon>Metazoa</taxon>
        <taxon>Spiralia</taxon>
        <taxon>Gnathifera</taxon>
        <taxon>Rotifera</taxon>
        <taxon>Eurotatoria</taxon>
        <taxon>Bdelloidea</taxon>
        <taxon>Philodinida</taxon>
        <taxon>Philodinidae</taxon>
        <taxon>Rotaria</taxon>
    </lineage>
</organism>
<dbReference type="AlphaFoldDB" id="A0A816PU29"/>
<evidence type="ECO:0000256" key="8">
    <source>
        <dbReference type="SAM" id="MobiDB-lite"/>
    </source>
</evidence>
<evidence type="ECO:0000256" key="3">
    <source>
        <dbReference type="ARBA" id="ARBA00022692"/>
    </source>
</evidence>
<feature type="transmembrane region" description="Helical" evidence="9">
    <location>
        <begin position="628"/>
        <end position="649"/>
    </location>
</feature>
<sequence>MTENNGYTDEATETSPLLPSAKSSSIIDNEAEISHLRETIELPDIAGESPYEEVAANVSNQDNPMLPCLTFRSCVLGLLFTCILAFVNQFFTYRTIPIFLSMIVAQLLSYPMGKAMALILPRRTHILFGGRWQFSFNPGPFSVKEHCIISIMANAASGTSMAIQVITIQRIFYKHSVGYIISLLFVLSSHTIGYGMAGIMRKFVVRPAAMIWPGNLPTCALFRVLHDDENEERQNNETNMTTASRRMSRVHFFYMIFFFQFLWYWIPGYICPVLSLFSLLCYIDSTNIVLSQVTGANGLGLGSFELDWNAWISFLDSPIVVPFWAQLNILLGFVVLVWIITPAAYYTNLWNSKAMPIVSNQVFTIEGYLYNVSAVLDSNLRLNETAYNIYGQPRITAIFAFNYAIGFAGTTCILVHTCLNEGKDIFNRFRSSISDVVDDIHGTLMAQYPEAPEWWYTVVFIVGFTIALIVCQVGGFMPWYMLFLAVIIGFIFLLPNAIMQAVANITMGLNVITEFIAGMIMPGDPIANVTFKTYAYITQVQGLFFLSDLKLGHYMKIPPRIMFMTQIVATVVAGIVNFVTAIYLIETIPNICTEKNIEWRCPISTTFYSASIIWGAIGPLKIFGSNSVYWPLLFGFLIGALLPVPVWMLRKKYPDTKWLQYVHFPIILSATSAIPTAPPGEYPSWLIVGFLFNFVLYRYARDWWKRYAFVFSASMSCGVVVSALLIFFALTNNNVNFPTWWGTGGITGDGCPLASANFSGIMPDYKPLL</sequence>
<evidence type="ECO:0000313" key="13">
    <source>
        <dbReference type="Proteomes" id="UP000663824"/>
    </source>
</evidence>
<dbReference type="NCBIfam" id="TIGR00727">
    <property type="entry name" value="ISP4_OPT"/>
    <property type="match status" value="1"/>
</dbReference>
<dbReference type="EMBL" id="CAJOBI010003203">
    <property type="protein sequence ID" value="CAF3959875.1"/>
    <property type="molecule type" value="Genomic_DNA"/>
</dbReference>
<dbReference type="GO" id="GO:0015031">
    <property type="term" value="P:protein transport"/>
    <property type="evidence" value="ECO:0007669"/>
    <property type="project" value="UniProtKB-KW"/>
</dbReference>
<evidence type="ECO:0000313" key="10">
    <source>
        <dbReference type="EMBL" id="CAF1255954.1"/>
    </source>
</evidence>
<keyword evidence="6 9" id="KW-1133">Transmembrane helix</keyword>
<dbReference type="OrthoDB" id="9986677at2759"/>
<feature type="transmembrane region" description="Helical" evidence="9">
    <location>
        <begin position="323"/>
        <end position="346"/>
    </location>
</feature>
<feature type="region of interest" description="Disordered" evidence="8">
    <location>
        <begin position="1"/>
        <end position="23"/>
    </location>
</feature>
<dbReference type="Proteomes" id="UP000676336">
    <property type="component" value="Unassembled WGS sequence"/>
</dbReference>
<feature type="transmembrane region" description="Helical" evidence="9">
    <location>
        <begin position="658"/>
        <end position="676"/>
    </location>
</feature>
<name>A0A816PU29_9BILA</name>
<feature type="transmembrane region" description="Helical" evidence="9">
    <location>
        <begin position="93"/>
        <end position="113"/>
    </location>
</feature>
<feature type="transmembrane region" description="Helical" evidence="9">
    <location>
        <begin position="252"/>
        <end position="270"/>
    </location>
</feature>